<dbReference type="Pfam" id="PF02719">
    <property type="entry name" value="Polysacc_synt_2"/>
    <property type="match status" value="1"/>
</dbReference>
<accession>A0A7R8WWU2</accession>
<dbReference type="PANTHER" id="PTHR43318:SF2">
    <property type="entry name" value="UDP-N-ACETYLGLUCOSAMINE 4,6-DEHYDRATASE (INVERTING)"/>
    <property type="match status" value="1"/>
</dbReference>
<organism evidence="1">
    <name type="scientific">Cyprideis torosa</name>
    <dbReference type="NCBI Taxonomy" id="163714"/>
    <lineage>
        <taxon>Eukaryota</taxon>
        <taxon>Metazoa</taxon>
        <taxon>Ecdysozoa</taxon>
        <taxon>Arthropoda</taxon>
        <taxon>Crustacea</taxon>
        <taxon>Oligostraca</taxon>
        <taxon>Ostracoda</taxon>
        <taxon>Podocopa</taxon>
        <taxon>Podocopida</taxon>
        <taxon>Cytherocopina</taxon>
        <taxon>Cytheroidea</taxon>
        <taxon>Cytherideidae</taxon>
        <taxon>Cyprideis</taxon>
    </lineage>
</organism>
<proteinExistence type="predicted"/>
<sequence length="123" mass="14005">VRQNRAITVTVPDMTRFMMPLSDSVGLVKYAFAQATQGDLFIRKAPACSLENLIKAILSIAEKPDHPVNVIGWRHGEKLYETLATAHELSTAENMEDYWRIRMDLRGMQYANFFTQGDQELEA</sequence>
<feature type="non-terminal residue" evidence="1">
    <location>
        <position position="1"/>
    </location>
</feature>
<dbReference type="EMBL" id="OB731812">
    <property type="protein sequence ID" value="CAD7239585.1"/>
    <property type="molecule type" value="Genomic_DNA"/>
</dbReference>
<evidence type="ECO:0000313" key="1">
    <source>
        <dbReference type="EMBL" id="CAD7239585.1"/>
    </source>
</evidence>
<reference evidence="1" key="1">
    <citation type="submission" date="2020-11" db="EMBL/GenBank/DDBJ databases">
        <authorList>
            <person name="Tran Van P."/>
        </authorList>
    </citation>
    <scope>NUCLEOTIDE SEQUENCE</scope>
</reference>
<dbReference type="AlphaFoldDB" id="A0A7R8WWU2"/>
<dbReference type="Gene3D" id="3.40.50.720">
    <property type="entry name" value="NAD(P)-binding Rossmann-like Domain"/>
    <property type="match status" value="1"/>
</dbReference>
<dbReference type="InterPro" id="IPR051203">
    <property type="entry name" value="Polysaccharide_Synthase-Rel"/>
</dbReference>
<protein>
    <submittedName>
        <fullName evidence="1">Uncharacterized protein</fullName>
    </submittedName>
</protein>
<name>A0A7R8WWU2_9CRUS</name>
<dbReference type="InterPro" id="IPR003869">
    <property type="entry name" value="Polysac_CapD-like"/>
</dbReference>
<feature type="non-terminal residue" evidence="1">
    <location>
        <position position="123"/>
    </location>
</feature>
<dbReference type="PANTHER" id="PTHR43318">
    <property type="entry name" value="UDP-N-ACETYLGLUCOSAMINE 4,6-DEHYDRATASE"/>
    <property type="match status" value="1"/>
</dbReference>
<gene>
    <name evidence="1" type="ORF">CTOB1V02_LOCUS17400</name>
</gene>
<dbReference type="OrthoDB" id="10520711at2759"/>